<evidence type="ECO:0000313" key="1">
    <source>
        <dbReference type="EMBL" id="OWR42688.1"/>
    </source>
</evidence>
<organism evidence="1 2">
    <name type="scientific">Danaus plexippus plexippus</name>
    <dbReference type="NCBI Taxonomy" id="278856"/>
    <lineage>
        <taxon>Eukaryota</taxon>
        <taxon>Metazoa</taxon>
        <taxon>Ecdysozoa</taxon>
        <taxon>Arthropoda</taxon>
        <taxon>Hexapoda</taxon>
        <taxon>Insecta</taxon>
        <taxon>Pterygota</taxon>
        <taxon>Neoptera</taxon>
        <taxon>Endopterygota</taxon>
        <taxon>Lepidoptera</taxon>
        <taxon>Glossata</taxon>
        <taxon>Ditrysia</taxon>
        <taxon>Papilionoidea</taxon>
        <taxon>Nymphalidae</taxon>
        <taxon>Danainae</taxon>
        <taxon>Danaini</taxon>
        <taxon>Danaina</taxon>
        <taxon>Danaus</taxon>
        <taxon>Danaus</taxon>
    </lineage>
</organism>
<gene>
    <name evidence="1" type="ORF">KGM_203546</name>
</gene>
<dbReference type="AlphaFoldDB" id="A0A212EMH8"/>
<comment type="caution">
    <text evidence="1">The sequence shown here is derived from an EMBL/GenBank/DDBJ whole genome shotgun (WGS) entry which is preliminary data.</text>
</comment>
<keyword evidence="2" id="KW-1185">Reference proteome</keyword>
<reference evidence="1 2" key="1">
    <citation type="journal article" date="2011" name="Cell">
        <title>The monarch butterfly genome yields insights into long-distance migration.</title>
        <authorList>
            <person name="Zhan S."/>
            <person name="Merlin C."/>
            <person name="Boore J.L."/>
            <person name="Reppert S.M."/>
        </authorList>
    </citation>
    <scope>NUCLEOTIDE SEQUENCE [LARGE SCALE GENOMIC DNA]</scope>
    <source>
        <strain evidence="1">F-2</strain>
    </source>
</reference>
<dbReference type="InParanoid" id="A0A212EMH8"/>
<protein>
    <submittedName>
        <fullName evidence="1">Uncharacterized protein</fullName>
    </submittedName>
</protein>
<name>A0A212EMH8_DANPL</name>
<dbReference type="Proteomes" id="UP000007151">
    <property type="component" value="Unassembled WGS sequence"/>
</dbReference>
<accession>A0A212EMH8</accession>
<dbReference type="KEGG" id="dpl:KGM_203546"/>
<evidence type="ECO:0000313" key="2">
    <source>
        <dbReference type="Proteomes" id="UP000007151"/>
    </source>
</evidence>
<sequence length="146" mass="15815">MQVVEVARRCRRALVSRAPLTSLVVGARHGCNSIGVTHCLGDVVCVTDTRLVTNRRDISRKTRRASSHPSVCSGPVAYYYPALGPTLPPPLLYWGYPTPPVSPAHYYHPPQHPQTMIPEVVSVGGGSPLPLPAPAACPEWPIFMVN</sequence>
<dbReference type="EMBL" id="AGBW02013827">
    <property type="protein sequence ID" value="OWR42688.1"/>
    <property type="molecule type" value="Genomic_DNA"/>
</dbReference>
<proteinExistence type="predicted"/>